<proteinExistence type="inferred from homology"/>
<dbReference type="GO" id="GO:0043022">
    <property type="term" value="F:ribosome binding"/>
    <property type="evidence" value="ECO:0007669"/>
    <property type="project" value="TreeGrafter"/>
</dbReference>
<evidence type="ECO:0000256" key="10">
    <source>
        <dbReference type="RuleBase" id="RU004481"/>
    </source>
</evidence>
<feature type="binding site" evidence="8">
    <location>
        <begin position="12"/>
        <end position="19"/>
    </location>
    <ligand>
        <name>GTP</name>
        <dbReference type="ChEBI" id="CHEBI:37565"/>
        <label>1</label>
    </ligand>
</feature>
<gene>
    <name evidence="8" type="primary">der</name>
    <name evidence="12" type="ORF">SAMN03080603_00764</name>
</gene>
<dbReference type="Proteomes" id="UP000199266">
    <property type="component" value="Unassembled WGS sequence"/>
</dbReference>
<dbReference type="Gene3D" id="3.30.300.20">
    <property type="match status" value="1"/>
</dbReference>
<dbReference type="InterPro" id="IPR027417">
    <property type="entry name" value="P-loop_NTPase"/>
</dbReference>
<keyword evidence="6 8" id="KW-0342">GTP-binding</keyword>
<evidence type="ECO:0000313" key="12">
    <source>
        <dbReference type="EMBL" id="SDX81364.1"/>
    </source>
</evidence>
<dbReference type="PANTHER" id="PTHR43834:SF6">
    <property type="entry name" value="GTPASE DER"/>
    <property type="match status" value="1"/>
</dbReference>
<keyword evidence="13" id="KW-1185">Reference proteome</keyword>
<evidence type="ECO:0000313" key="13">
    <source>
        <dbReference type="Proteomes" id="UP000199266"/>
    </source>
</evidence>
<evidence type="ECO:0000256" key="1">
    <source>
        <dbReference type="ARBA" id="ARBA00008279"/>
    </source>
</evidence>
<evidence type="ECO:0000256" key="3">
    <source>
        <dbReference type="ARBA" id="ARBA00022517"/>
    </source>
</evidence>
<dbReference type="GO" id="GO:0042254">
    <property type="term" value="P:ribosome biogenesis"/>
    <property type="evidence" value="ECO:0007669"/>
    <property type="project" value="UniProtKB-KW"/>
</dbReference>
<keyword evidence="3 8" id="KW-0690">Ribosome biogenesis</keyword>
<keyword evidence="5 8" id="KW-0547">Nucleotide-binding</keyword>
<evidence type="ECO:0000256" key="4">
    <source>
        <dbReference type="ARBA" id="ARBA00022737"/>
    </source>
</evidence>
<name>A0A1H3ETV3_9BACT</name>
<organism evidence="12 13">
    <name type="scientific">Acetomicrobium thermoterrenum DSM 13490</name>
    <dbReference type="NCBI Taxonomy" id="1120987"/>
    <lineage>
        <taxon>Bacteria</taxon>
        <taxon>Thermotogati</taxon>
        <taxon>Synergistota</taxon>
        <taxon>Synergistia</taxon>
        <taxon>Synergistales</taxon>
        <taxon>Acetomicrobiaceae</taxon>
        <taxon>Acetomicrobium</taxon>
    </lineage>
</organism>
<dbReference type="PRINTS" id="PR00326">
    <property type="entry name" value="GTP1OBG"/>
</dbReference>
<accession>A0A1H3ETV3</accession>
<sequence length="443" mass="50120">MDRNTNVVAIIGRANVGKSTLFNRLIQKRMAIVDDIPGVTRDRLYAQVEWAGKSFYLVDTGGFPNEDEPLFDMVGKQIDRAIEEASVIIFVVDGREGILPLDFRIAEILRRSNRRVIVAVNKIDEPMHEPLLYEAFALGFEDVVGVSAEHNRNIQDLLDKVVMYIESEVSFQEDGETIKISIVGRPNVGKSSIFNSMIGEERAIVSNLPGTTRDPIDTEITFGGKKYLLIDTAGLRKKSRLKDDIEFYSLLRAERAIDRSDVVLLVLDVTELVTDQDKRIAGIALEKGKGIAVAINKWDLLPEGQPKLGDNIIKDVKDQLYFINDAPIVTISALSKRNLFKIFNVCGEVYTRWQTRISTSNLNNIIRDIISFQRLPSDGKGRFLKIFYVTQVGTAPPSFLFFVNDKNLVDKPFERKVINELVKIGDFRGVPIRVFWKNRRKLA</sequence>
<feature type="binding site" evidence="8">
    <location>
        <begin position="231"/>
        <end position="235"/>
    </location>
    <ligand>
        <name>GTP</name>
        <dbReference type="ChEBI" id="CHEBI:37565"/>
        <label>2</label>
    </ligand>
</feature>
<dbReference type="RefSeq" id="WP_091460699.1">
    <property type="nucleotide sequence ID" value="NZ_FNPD01000003.1"/>
</dbReference>
<dbReference type="InterPro" id="IPR032859">
    <property type="entry name" value="KH_dom-like"/>
</dbReference>
<evidence type="ECO:0000256" key="7">
    <source>
        <dbReference type="ARBA" id="ARBA00032345"/>
    </source>
</evidence>
<feature type="binding site" evidence="8">
    <location>
        <begin position="296"/>
        <end position="299"/>
    </location>
    <ligand>
        <name>GTP</name>
        <dbReference type="ChEBI" id="CHEBI:37565"/>
        <label>2</label>
    </ligand>
</feature>
<dbReference type="CDD" id="cd01894">
    <property type="entry name" value="EngA1"/>
    <property type="match status" value="1"/>
</dbReference>
<feature type="binding site" evidence="8">
    <location>
        <begin position="184"/>
        <end position="191"/>
    </location>
    <ligand>
        <name>GTP</name>
        <dbReference type="ChEBI" id="CHEBI:37565"/>
        <label>2</label>
    </ligand>
</feature>
<dbReference type="InterPro" id="IPR016484">
    <property type="entry name" value="GTPase_Der"/>
</dbReference>
<evidence type="ECO:0000256" key="5">
    <source>
        <dbReference type="ARBA" id="ARBA00022741"/>
    </source>
</evidence>
<dbReference type="Pfam" id="PF01926">
    <property type="entry name" value="MMR_HSR1"/>
    <property type="match status" value="2"/>
</dbReference>
<evidence type="ECO:0000256" key="6">
    <source>
        <dbReference type="ARBA" id="ARBA00023134"/>
    </source>
</evidence>
<evidence type="ECO:0000256" key="9">
    <source>
        <dbReference type="PROSITE-ProRule" id="PRU01049"/>
    </source>
</evidence>
<dbReference type="CDD" id="cd01895">
    <property type="entry name" value="EngA2"/>
    <property type="match status" value="1"/>
</dbReference>
<reference evidence="13" key="1">
    <citation type="submission" date="2016-10" db="EMBL/GenBank/DDBJ databases">
        <authorList>
            <person name="Varghese N."/>
            <person name="Submissions S."/>
        </authorList>
    </citation>
    <scope>NUCLEOTIDE SEQUENCE [LARGE SCALE GENOMIC DNA]</scope>
    <source>
        <strain evidence="13">DSM 13490</strain>
    </source>
</reference>
<dbReference type="InterPro" id="IPR005225">
    <property type="entry name" value="Small_GTP-bd"/>
</dbReference>
<dbReference type="Gene3D" id="3.40.50.300">
    <property type="entry name" value="P-loop containing nucleotide triphosphate hydrolases"/>
    <property type="match status" value="2"/>
</dbReference>
<dbReference type="FunFam" id="3.40.50.300:FF:000057">
    <property type="entry name" value="GTPase Der"/>
    <property type="match status" value="1"/>
</dbReference>
<evidence type="ECO:0000256" key="2">
    <source>
        <dbReference type="ARBA" id="ARBA00020953"/>
    </source>
</evidence>
<dbReference type="EMBL" id="FNPD01000003">
    <property type="protein sequence ID" value="SDX81364.1"/>
    <property type="molecule type" value="Genomic_DNA"/>
</dbReference>
<dbReference type="HAMAP" id="MF_00195">
    <property type="entry name" value="GTPase_Der"/>
    <property type="match status" value="1"/>
</dbReference>
<dbReference type="InterPro" id="IPR031166">
    <property type="entry name" value="G_ENGA"/>
</dbReference>
<dbReference type="AlphaFoldDB" id="A0A1H3ETV3"/>
<comment type="similarity">
    <text evidence="1 8 9 10">Belongs to the TRAFAC class TrmE-Era-EngA-EngB-Septin-like GTPase superfamily. EngA (Der) GTPase family.</text>
</comment>
<dbReference type="PROSITE" id="PS51712">
    <property type="entry name" value="G_ENGA"/>
    <property type="match status" value="2"/>
</dbReference>
<dbReference type="NCBIfam" id="TIGR00231">
    <property type="entry name" value="small_GTP"/>
    <property type="match status" value="2"/>
</dbReference>
<dbReference type="Pfam" id="PF14714">
    <property type="entry name" value="KH_dom-like"/>
    <property type="match status" value="1"/>
</dbReference>
<dbReference type="GO" id="GO:0005525">
    <property type="term" value="F:GTP binding"/>
    <property type="evidence" value="ECO:0007669"/>
    <property type="project" value="UniProtKB-UniRule"/>
</dbReference>
<evidence type="ECO:0000256" key="8">
    <source>
        <dbReference type="HAMAP-Rule" id="MF_00195"/>
    </source>
</evidence>
<dbReference type="PANTHER" id="PTHR43834">
    <property type="entry name" value="GTPASE DER"/>
    <property type="match status" value="1"/>
</dbReference>
<feature type="binding site" evidence="8">
    <location>
        <begin position="59"/>
        <end position="63"/>
    </location>
    <ligand>
        <name>GTP</name>
        <dbReference type="ChEBI" id="CHEBI:37565"/>
        <label>1</label>
    </ligand>
</feature>
<dbReference type="SUPFAM" id="SSF52540">
    <property type="entry name" value="P-loop containing nucleoside triphosphate hydrolases"/>
    <property type="match status" value="2"/>
</dbReference>
<dbReference type="NCBIfam" id="TIGR03594">
    <property type="entry name" value="GTPase_EngA"/>
    <property type="match status" value="1"/>
</dbReference>
<evidence type="ECO:0000259" key="11">
    <source>
        <dbReference type="PROSITE" id="PS51712"/>
    </source>
</evidence>
<feature type="binding site" evidence="8">
    <location>
        <begin position="121"/>
        <end position="124"/>
    </location>
    <ligand>
        <name>GTP</name>
        <dbReference type="ChEBI" id="CHEBI:37565"/>
        <label>1</label>
    </ligand>
</feature>
<protein>
    <recommendedName>
        <fullName evidence="2 8">GTPase Der</fullName>
    </recommendedName>
    <alternativeName>
        <fullName evidence="7 8">GTP-binding protein EngA</fullName>
    </alternativeName>
</protein>
<feature type="domain" description="EngA-type G" evidence="11">
    <location>
        <begin position="6"/>
        <end position="169"/>
    </location>
</feature>
<dbReference type="InterPro" id="IPR006073">
    <property type="entry name" value="GTP-bd"/>
</dbReference>
<feature type="domain" description="EngA-type G" evidence="11">
    <location>
        <begin position="178"/>
        <end position="354"/>
    </location>
</feature>
<comment type="function">
    <text evidence="8 10">GTPase that plays an essential role in the late steps of ribosome biogenesis.</text>
</comment>
<dbReference type="PIRSF" id="PIRSF006485">
    <property type="entry name" value="GTP-binding_EngA"/>
    <property type="match status" value="1"/>
</dbReference>
<keyword evidence="4 10" id="KW-0677">Repeat</keyword>
<dbReference type="FunFam" id="3.40.50.300:FF:000040">
    <property type="entry name" value="GTPase Der"/>
    <property type="match status" value="1"/>
</dbReference>
<comment type="subunit">
    <text evidence="8">Associates with the 50S ribosomal subunit.</text>
</comment>
<dbReference type="InterPro" id="IPR015946">
    <property type="entry name" value="KH_dom-like_a/b"/>
</dbReference>